<dbReference type="RefSeq" id="WP_289825117.1">
    <property type="nucleotide sequence ID" value="NZ_JAUEIE010000005.1"/>
</dbReference>
<gene>
    <name evidence="1" type="ORF">QVN81_06335</name>
    <name evidence="2" type="ORF">QVN84_06805</name>
</gene>
<dbReference type="EMBL" id="JAUEIE010000005">
    <property type="protein sequence ID" value="MDN0022644.1"/>
    <property type="molecule type" value="Genomic_DNA"/>
</dbReference>
<evidence type="ECO:0000313" key="3">
    <source>
        <dbReference type="Proteomes" id="UP001167831"/>
    </source>
</evidence>
<dbReference type="Proteomes" id="UP001168478">
    <property type="component" value="Unassembled WGS sequence"/>
</dbReference>
<evidence type="ECO:0000313" key="2">
    <source>
        <dbReference type="EMBL" id="MDN0025229.1"/>
    </source>
</evidence>
<name>A0AAW7JJ30_9BACT</name>
<keyword evidence="3" id="KW-1185">Reference proteome</keyword>
<comment type="caution">
    <text evidence="2">The sequence shown here is derived from an EMBL/GenBank/DDBJ whole genome shotgun (WGS) entry which is preliminary data.</text>
</comment>
<evidence type="ECO:0000313" key="4">
    <source>
        <dbReference type="Proteomes" id="UP001168478"/>
    </source>
</evidence>
<sequence length="72" mass="8211">MGMQGITELFHLWAVKSFYWLAQTEKVFEKIQGISLWYLQNTACTNFATEKVSVLASPGKVKDEEVGIRTIQ</sequence>
<reference evidence="2" key="2">
    <citation type="submission" date="2023-08" db="EMBL/GenBank/DDBJ databases">
        <title>Identification and characterization of horizontal gene transfer across gut microbiota members of farm animals based on homology search.</title>
        <authorList>
            <person name="Schwarzerova J."/>
            <person name="Nykrynova M."/>
            <person name="Jureckova K."/>
            <person name="Cejkova D."/>
            <person name="Rychlik I."/>
        </authorList>
    </citation>
    <scope>NUCLEOTIDE SEQUENCE</scope>
    <source>
        <strain evidence="2">ET15</strain>
        <strain evidence="1">ET37</strain>
    </source>
</reference>
<proteinExistence type="predicted"/>
<dbReference type="EMBL" id="JAUEIF010000005">
    <property type="protein sequence ID" value="MDN0025229.1"/>
    <property type="molecule type" value="Genomic_DNA"/>
</dbReference>
<dbReference type="Proteomes" id="UP001167831">
    <property type="component" value="Unassembled WGS sequence"/>
</dbReference>
<dbReference type="AlphaFoldDB" id="A0AAW7JJ30"/>
<reference evidence="2" key="1">
    <citation type="submission" date="2023-06" db="EMBL/GenBank/DDBJ databases">
        <authorList>
            <person name="Zeman M."/>
            <person name="Kubasova T."/>
            <person name="Jahodarova E."/>
            <person name="Nykrynova M."/>
            <person name="Rychlik I."/>
        </authorList>
    </citation>
    <scope>NUCLEOTIDE SEQUENCE</scope>
    <source>
        <strain evidence="2">ET15</strain>
        <strain evidence="1">ET37</strain>
    </source>
</reference>
<accession>A0AAW7JJ30</accession>
<protein>
    <submittedName>
        <fullName evidence="2">Uncharacterized protein</fullName>
    </submittedName>
</protein>
<evidence type="ECO:0000313" key="1">
    <source>
        <dbReference type="EMBL" id="MDN0022644.1"/>
    </source>
</evidence>
<organism evidence="2 4">
    <name type="scientific">Leyella lascolaii</name>
    <dbReference type="NCBI Taxonomy" id="1776379"/>
    <lineage>
        <taxon>Bacteria</taxon>
        <taxon>Pseudomonadati</taxon>
        <taxon>Bacteroidota</taxon>
        <taxon>Bacteroidia</taxon>
        <taxon>Bacteroidales</taxon>
        <taxon>Prevotellaceae</taxon>
        <taxon>Leyella</taxon>
    </lineage>
</organism>